<evidence type="ECO:0000259" key="11">
    <source>
        <dbReference type="PROSITE" id="PS51285"/>
    </source>
</evidence>
<dbReference type="InterPro" id="IPR008271">
    <property type="entry name" value="Ser/Thr_kinase_AS"/>
</dbReference>
<feature type="binding site" evidence="7">
    <location>
        <position position="121"/>
    </location>
    <ligand>
        <name>ATP</name>
        <dbReference type="ChEBI" id="CHEBI:30616"/>
    </ligand>
</feature>
<dbReference type="InterPro" id="IPR000719">
    <property type="entry name" value="Prot_kinase_dom"/>
</dbReference>
<gene>
    <name evidence="12" type="ORF">PPRIM_AZ9-3.1.T0690200</name>
</gene>
<dbReference type="FunFam" id="1.10.510.10:FF:000454">
    <property type="entry name" value="Uncharacterized protein"/>
    <property type="match status" value="1"/>
</dbReference>
<feature type="region of interest" description="Disordered" evidence="9">
    <location>
        <begin position="61"/>
        <end position="81"/>
    </location>
</feature>
<keyword evidence="1 8" id="KW-0723">Serine/threonine-protein kinase</keyword>
<dbReference type="SMART" id="SM00220">
    <property type="entry name" value="S_TKc"/>
    <property type="match status" value="1"/>
</dbReference>
<dbReference type="OMA" id="SNEGWSN"/>
<dbReference type="PROSITE" id="PS51285">
    <property type="entry name" value="AGC_KINASE_CTER"/>
    <property type="match status" value="1"/>
</dbReference>
<evidence type="ECO:0000259" key="10">
    <source>
        <dbReference type="PROSITE" id="PS50011"/>
    </source>
</evidence>
<dbReference type="EMBL" id="CAJJDM010000072">
    <property type="protein sequence ID" value="CAD8083272.1"/>
    <property type="molecule type" value="Genomic_DNA"/>
</dbReference>
<keyword evidence="3" id="KW-0808">Transferase</keyword>
<name>A0A8S1MV35_PARPR</name>
<evidence type="ECO:0000256" key="8">
    <source>
        <dbReference type="RuleBase" id="RU000304"/>
    </source>
</evidence>
<dbReference type="GO" id="GO:0005524">
    <property type="term" value="F:ATP binding"/>
    <property type="evidence" value="ECO:0007669"/>
    <property type="project" value="UniProtKB-UniRule"/>
</dbReference>
<accession>A0A8S1MV35</accession>
<keyword evidence="5" id="KW-0418">Kinase</keyword>
<evidence type="ECO:0008006" key="14">
    <source>
        <dbReference type="Google" id="ProtNLM"/>
    </source>
</evidence>
<comment type="similarity">
    <text evidence="8">Belongs to the protein kinase superfamily.</text>
</comment>
<dbReference type="InterPro" id="IPR000961">
    <property type="entry name" value="AGC-kinase_C"/>
</dbReference>
<keyword evidence="4 7" id="KW-0547">Nucleotide-binding</keyword>
<dbReference type="InterPro" id="IPR017441">
    <property type="entry name" value="Protein_kinase_ATP_BS"/>
</dbReference>
<dbReference type="AlphaFoldDB" id="A0A8S1MV35"/>
<evidence type="ECO:0000256" key="2">
    <source>
        <dbReference type="ARBA" id="ARBA00022553"/>
    </source>
</evidence>
<evidence type="ECO:0000256" key="5">
    <source>
        <dbReference type="ARBA" id="ARBA00022777"/>
    </source>
</evidence>
<keyword evidence="13" id="KW-1185">Reference proteome</keyword>
<evidence type="ECO:0000256" key="4">
    <source>
        <dbReference type="ARBA" id="ARBA00022741"/>
    </source>
</evidence>
<dbReference type="PROSITE" id="PS50011">
    <property type="entry name" value="PROTEIN_KINASE_DOM"/>
    <property type="match status" value="1"/>
</dbReference>
<evidence type="ECO:0000256" key="1">
    <source>
        <dbReference type="ARBA" id="ARBA00022527"/>
    </source>
</evidence>
<keyword evidence="2" id="KW-0597">Phosphoprotein</keyword>
<organism evidence="12 13">
    <name type="scientific">Paramecium primaurelia</name>
    <dbReference type="NCBI Taxonomy" id="5886"/>
    <lineage>
        <taxon>Eukaryota</taxon>
        <taxon>Sar</taxon>
        <taxon>Alveolata</taxon>
        <taxon>Ciliophora</taxon>
        <taxon>Intramacronucleata</taxon>
        <taxon>Oligohymenophorea</taxon>
        <taxon>Peniculida</taxon>
        <taxon>Parameciidae</taxon>
        <taxon>Paramecium</taxon>
    </lineage>
</organism>
<feature type="domain" description="AGC-kinase C-terminal" evidence="11">
    <location>
        <begin position="342"/>
        <end position="411"/>
    </location>
</feature>
<evidence type="ECO:0000256" key="7">
    <source>
        <dbReference type="PROSITE-ProRule" id="PRU10141"/>
    </source>
</evidence>
<evidence type="ECO:0000313" key="12">
    <source>
        <dbReference type="EMBL" id="CAD8083272.1"/>
    </source>
</evidence>
<feature type="domain" description="Protein kinase" evidence="10">
    <location>
        <begin position="94"/>
        <end position="341"/>
    </location>
</feature>
<dbReference type="PROSITE" id="PS00107">
    <property type="entry name" value="PROTEIN_KINASE_ATP"/>
    <property type="match status" value="1"/>
</dbReference>
<evidence type="ECO:0000256" key="3">
    <source>
        <dbReference type="ARBA" id="ARBA00022679"/>
    </source>
</evidence>
<proteinExistence type="inferred from homology"/>
<comment type="caution">
    <text evidence="12">The sequence shown here is derived from an EMBL/GenBank/DDBJ whole genome shotgun (WGS) entry which is preliminary data.</text>
</comment>
<sequence length="427" mass="50633">MRIGQFDTLQLMHLRHPMTETKLKIAIRRYSSPHKNNNQDKNDISFIGLFQNINMINRRRMSEKKAPSKYTSNTRQHSKDNSVEVDVALNKHHFLMQYVIGVGGFGRVWKVIYKKQVYAMKEISKALVLLKQSVHSIMRELQFLTELRHNFLINVFSAFQDNQNLYLVLDYLGGGDLRFHLGRLRKFTEEQTKFFAACIIVGLEYLHENNIIHRDIKPENLILDNQGYVRITDLGVAIKKTGENFETSGTPGYMAPEVIFRQDHGAAVDFFALGVICYEFMTGRRPYYGNRREIREQILAKQVQIQRSNEGWSNESIDFINILLQRKPQNRLIYPRQHKWFKNFSFELLIQKQLKAPFIPNNQDNFDKSQIFYEDEENDQIIRLHQHLIRQNQEQFQGYQYQEKQQQQFIIKSKKSIINNTKIFQFN</sequence>
<evidence type="ECO:0000313" key="13">
    <source>
        <dbReference type="Proteomes" id="UP000688137"/>
    </source>
</evidence>
<evidence type="ECO:0000256" key="9">
    <source>
        <dbReference type="SAM" id="MobiDB-lite"/>
    </source>
</evidence>
<keyword evidence="6 7" id="KW-0067">ATP-binding</keyword>
<evidence type="ECO:0000256" key="6">
    <source>
        <dbReference type="ARBA" id="ARBA00022840"/>
    </source>
</evidence>
<reference evidence="12" key="1">
    <citation type="submission" date="2021-01" db="EMBL/GenBank/DDBJ databases">
        <authorList>
            <consortium name="Genoscope - CEA"/>
            <person name="William W."/>
        </authorList>
    </citation>
    <scope>NUCLEOTIDE SEQUENCE</scope>
</reference>
<dbReference type="PROSITE" id="PS00108">
    <property type="entry name" value="PROTEIN_KINASE_ST"/>
    <property type="match status" value="1"/>
</dbReference>
<dbReference type="FunFam" id="3.30.200.20:FF:000819">
    <property type="entry name" value="Uncharacterized protein"/>
    <property type="match status" value="1"/>
</dbReference>
<dbReference type="Proteomes" id="UP000688137">
    <property type="component" value="Unassembled WGS sequence"/>
</dbReference>
<dbReference type="Pfam" id="PF00069">
    <property type="entry name" value="Pkinase"/>
    <property type="match status" value="1"/>
</dbReference>
<dbReference type="GO" id="GO:0004674">
    <property type="term" value="F:protein serine/threonine kinase activity"/>
    <property type="evidence" value="ECO:0007669"/>
    <property type="project" value="UniProtKB-KW"/>
</dbReference>
<protein>
    <recommendedName>
        <fullName evidence="14">Protein kinase domain-containing protein</fullName>
    </recommendedName>
</protein>
<dbReference type="PANTHER" id="PTHR24351">
    <property type="entry name" value="RIBOSOMAL PROTEIN S6 KINASE"/>
    <property type="match status" value="1"/>
</dbReference>